<dbReference type="RefSeq" id="WP_138197630.1">
    <property type="nucleotide sequence ID" value="NZ_VCIW01000026.1"/>
</dbReference>
<evidence type="ECO:0000256" key="3">
    <source>
        <dbReference type="ARBA" id="ARBA00022692"/>
    </source>
</evidence>
<proteinExistence type="inferred from homology"/>
<feature type="transmembrane region" description="Helical" evidence="6">
    <location>
        <begin position="47"/>
        <end position="68"/>
    </location>
</feature>
<organism evidence="7 8">
    <name type="scientific">Paenibacillus antri</name>
    <dbReference type="NCBI Taxonomy" id="2582848"/>
    <lineage>
        <taxon>Bacteria</taxon>
        <taxon>Bacillati</taxon>
        <taxon>Bacillota</taxon>
        <taxon>Bacilli</taxon>
        <taxon>Bacillales</taxon>
        <taxon>Paenibacillaceae</taxon>
        <taxon>Paenibacillus</taxon>
    </lineage>
</organism>
<feature type="transmembrane region" description="Helical" evidence="6">
    <location>
        <begin position="228"/>
        <end position="245"/>
    </location>
</feature>
<dbReference type="EMBL" id="VCIW01000026">
    <property type="protein sequence ID" value="TLS48955.1"/>
    <property type="molecule type" value="Genomic_DNA"/>
</dbReference>
<protein>
    <submittedName>
        <fullName evidence="7">TerC family protein</fullName>
    </submittedName>
</protein>
<sequence>MEFGMLAEYGWTLLVLIALEGILAADNALVMAVMVKHLPEERRKKALFYGLAGAFVFRIASLFLISFLVGVWQVQAIGALYLLFIAANHLWRKKVTASTVQETKKSAKSGGFWSTVIKVELADIAFAVDSILAAVALAVALPVSPLPAIGGMDGGHFLVILAGGLIGLVLMRFAANKFVRLLELRPGLEKAAFLIVGWVGVKLAVYAASHPGLALLPETFAKSGVWKGIFWTVLLAIFAWGWFGGKGPEPKSAEEKAVAEQG</sequence>
<dbReference type="Pfam" id="PF03741">
    <property type="entry name" value="TerC"/>
    <property type="match status" value="1"/>
</dbReference>
<keyword evidence="3 6" id="KW-0812">Transmembrane</keyword>
<dbReference type="AlphaFoldDB" id="A0A5R9GC31"/>
<keyword evidence="5 6" id="KW-0472">Membrane</keyword>
<dbReference type="PANTHER" id="PTHR30238:SF4">
    <property type="entry name" value="SLL1022 PROTEIN"/>
    <property type="match status" value="1"/>
</dbReference>
<feature type="transmembrane region" description="Helical" evidence="6">
    <location>
        <begin position="74"/>
        <end position="91"/>
    </location>
</feature>
<comment type="caution">
    <text evidence="7">The sequence shown here is derived from an EMBL/GenBank/DDBJ whole genome shotgun (WGS) entry which is preliminary data.</text>
</comment>
<name>A0A5R9GC31_9BACL</name>
<evidence type="ECO:0000256" key="4">
    <source>
        <dbReference type="ARBA" id="ARBA00022989"/>
    </source>
</evidence>
<evidence type="ECO:0000313" key="8">
    <source>
        <dbReference type="Proteomes" id="UP000309676"/>
    </source>
</evidence>
<dbReference type="PANTHER" id="PTHR30238">
    <property type="entry name" value="MEMBRANE BOUND PREDICTED REDOX MODULATOR"/>
    <property type="match status" value="1"/>
</dbReference>
<evidence type="ECO:0000256" key="1">
    <source>
        <dbReference type="ARBA" id="ARBA00004141"/>
    </source>
</evidence>
<feature type="transmembrane region" description="Helical" evidence="6">
    <location>
        <begin position="187"/>
        <end position="208"/>
    </location>
</feature>
<comment type="subcellular location">
    <subcellularLocation>
        <location evidence="1">Membrane</location>
        <topology evidence="1">Multi-pass membrane protein</topology>
    </subcellularLocation>
</comment>
<feature type="transmembrane region" description="Helical" evidence="6">
    <location>
        <begin position="155"/>
        <end position="175"/>
    </location>
</feature>
<evidence type="ECO:0000256" key="2">
    <source>
        <dbReference type="ARBA" id="ARBA00007511"/>
    </source>
</evidence>
<dbReference type="InterPro" id="IPR022493">
    <property type="entry name" value="CHP03716_TM_YkoY"/>
</dbReference>
<evidence type="ECO:0000256" key="5">
    <source>
        <dbReference type="ARBA" id="ARBA00023136"/>
    </source>
</evidence>
<dbReference type="NCBIfam" id="TIGR03716">
    <property type="entry name" value="R_switched_YkoY"/>
    <property type="match status" value="1"/>
</dbReference>
<feature type="transmembrane region" description="Helical" evidence="6">
    <location>
        <begin position="124"/>
        <end position="143"/>
    </location>
</feature>
<reference evidence="7 8" key="1">
    <citation type="submission" date="2019-05" db="EMBL/GenBank/DDBJ databases">
        <authorList>
            <person name="Narsing Rao M.P."/>
            <person name="Li W.J."/>
        </authorList>
    </citation>
    <scope>NUCLEOTIDE SEQUENCE [LARGE SCALE GENOMIC DNA]</scope>
    <source>
        <strain evidence="7 8">SYSU_K30003</strain>
    </source>
</reference>
<comment type="similarity">
    <text evidence="2">Belongs to the TerC family.</text>
</comment>
<keyword evidence="8" id="KW-1185">Reference proteome</keyword>
<dbReference type="InterPro" id="IPR005496">
    <property type="entry name" value="Integral_membrane_TerC"/>
</dbReference>
<evidence type="ECO:0000313" key="7">
    <source>
        <dbReference type="EMBL" id="TLS48955.1"/>
    </source>
</evidence>
<accession>A0A5R9GC31</accession>
<dbReference type="GO" id="GO:0016020">
    <property type="term" value="C:membrane"/>
    <property type="evidence" value="ECO:0007669"/>
    <property type="project" value="UniProtKB-SubCell"/>
</dbReference>
<keyword evidence="4 6" id="KW-1133">Transmembrane helix</keyword>
<dbReference type="Proteomes" id="UP000309676">
    <property type="component" value="Unassembled WGS sequence"/>
</dbReference>
<feature type="transmembrane region" description="Helical" evidence="6">
    <location>
        <begin position="12"/>
        <end position="35"/>
    </location>
</feature>
<gene>
    <name evidence="7" type="ORF">FE782_27845</name>
</gene>
<evidence type="ECO:0000256" key="6">
    <source>
        <dbReference type="SAM" id="Phobius"/>
    </source>
</evidence>
<dbReference type="OrthoDB" id="9806211at2"/>